<dbReference type="SUPFAM" id="SSF51679">
    <property type="entry name" value="Bacterial luciferase-like"/>
    <property type="match status" value="1"/>
</dbReference>
<dbReference type="EMBL" id="WEGK01000005">
    <property type="protein sequence ID" value="MQY19579.1"/>
    <property type="molecule type" value="Genomic_DNA"/>
</dbReference>
<dbReference type="Pfam" id="PF00296">
    <property type="entry name" value="Bac_luciferase"/>
    <property type="match status" value="1"/>
</dbReference>
<accession>A0A7K0D1I9</accession>
<dbReference type="InterPro" id="IPR036661">
    <property type="entry name" value="Luciferase-like_sf"/>
</dbReference>
<dbReference type="GO" id="GO:0016705">
    <property type="term" value="F:oxidoreductase activity, acting on paired donors, with incorporation or reduction of molecular oxygen"/>
    <property type="evidence" value="ECO:0007669"/>
    <property type="project" value="InterPro"/>
</dbReference>
<dbReference type="PANTHER" id="PTHR30137">
    <property type="entry name" value="LUCIFERASE-LIKE MONOOXYGENASE"/>
    <property type="match status" value="1"/>
</dbReference>
<organism evidence="2 3">
    <name type="scientific">Nocardia macrotermitis</name>
    <dbReference type="NCBI Taxonomy" id="2585198"/>
    <lineage>
        <taxon>Bacteria</taxon>
        <taxon>Bacillati</taxon>
        <taxon>Actinomycetota</taxon>
        <taxon>Actinomycetes</taxon>
        <taxon>Mycobacteriales</taxon>
        <taxon>Nocardiaceae</taxon>
        <taxon>Nocardia</taxon>
    </lineage>
</organism>
<dbReference type="Gene3D" id="3.20.20.30">
    <property type="entry name" value="Luciferase-like domain"/>
    <property type="match status" value="1"/>
</dbReference>
<dbReference type="NCBIfam" id="TIGR03620">
    <property type="entry name" value="F420_MSMEG_4141"/>
    <property type="match status" value="1"/>
</dbReference>
<protein>
    <recommendedName>
        <fullName evidence="1">Luciferase-like domain-containing protein</fullName>
    </recommendedName>
</protein>
<dbReference type="GO" id="GO:0005829">
    <property type="term" value="C:cytosol"/>
    <property type="evidence" value="ECO:0007669"/>
    <property type="project" value="TreeGrafter"/>
</dbReference>
<sequence length="281" mass="30079">MAGFTTDMTIRGLGRFGVWRYYAAVTPDEAKELEGLGYGSIWLGGSPAAELPVVESLLEATENLVVGTSIVNVWSAPAAEVAESFHRIDKRFPGRFILGIGIGHPEHDNDYRKPYDVLVEYIDVLDKAGVPKQQIALAALGPRVLKLSGDRTAGALPYLTVPQHTREAREILGPDALLVAEHKIVLDTDPATARPTGRDVVKFYLGLRNYVANLRRLGFSDEDLAAPGSDALIDALALHGTAEQIATGLTEHLTAGADTVAIQPLGSDYMGTLRTLAAVLG</sequence>
<dbReference type="InterPro" id="IPR019922">
    <property type="entry name" value="Lucif-like_OxRdatse_MSMEG_4141"/>
</dbReference>
<evidence type="ECO:0000313" key="3">
    <source>
        <dbReference type="Proteomes" id="UP000438448"/>
    </source>
</evidence>
<dbReference type="InterPro" id="IPR011251">
    <property type="entry name" value="Luciferase-like_dom"/>
</dbReference>
<keyword evidence="3" id="KW-1185">Reference proteome</keyword>
<feature type="domain" description="Luciferase-like" evidence="1">
    <location>
        <begin position="28"/>
        <end position="258"/>
    </location>
</feature>
<dbReference type="Proteomes" id="UP000438448">
    <property type="component" value="Unassembled WGS sequence"/>
</dbReference>
<dbReference type="PANTHER" id="PTHR30137:SF18">
    <property type="entry name" value="CONSERVED PROTEIN"/>
    <property type="match status" value="1"/>
</dbReference>
<evidence type="ECO:0000313" key="2">
    <source>
        <dbReference type="EMBL" id="MQY19579.1"/>
    </source>
</evidence>
<dbReference type="AlphaFoldDB" id="A0A7K0D1I9"/>
<dbReference type="InterPro" id="IPR050766">
    <property type="entry name" value="Bact_Lucif_Oxidored"/>
</dbReference>
<evidence type="ECO:0000259" key="1">
    <source>
        <dbReference type="Pfam" id="PF00296"/>
    </source>
</evidence>
<proteinExistence type="predicted"/>
<comment type="caution">
    <text evidence="2">The sequence shown here is derived from an EMBL/GenBank/DDBJ whole genome shotgun (WGS) entry which is preliminary data.</text>
</comment>
<name>A0A7K0D1I9_9NOCA</name>
<reference evidence="2 3" key="1">
    <citation type="submission" date="2019-10" db="EMBL/GenBank/DDBJ databases">
        <title>Nocardia macrotermitis sp. nov. and Nocardia aurantia sp. nov., isolated from the gut of fungus growing-termite Macrotermes natalensis.</title>
        <authorList>
            <person name="Benndorf R."/>
            <person name="Schwitalla J."/>
            <person name="Martin K."/>
            <person name="De Beer W."/>
            <person name="Kaster A.-K."/>
            <person name="Vollmers J."/>
            <person name="Poulsen M."/>
            <person name="Beemelmanns C."/>
        </authorList>
    </citation>
    <scope>NUCLEOTIDE SEQUENCE [LARGE SCALE GENOMIC DNA]</scope>
    <source>
        <strain evidence="2 3">RB20</strain>
    </source>
</reference>
<gene>
    <name evidence="2" type="ORF">NRB20_26690</name>
</gene>